<comment type="caution">
    <text evidence="1">The sequence shown here is derived from an EMBL/GenBank/DDBJ whole genome shotgun (WGS) entry which is preliminary data.</text>
</comment>
<sequence>MGKPLSNVDMNCFYCGRSIIGRYYYDWAGHAVCEKHFANIVICASCGQYCDSHARDIGMGMKVCSHCQKYRIEQTDCDKIINFIKRIYAQTEIGLITNWHLIMVSAEKMYQLTHDKNTRGLAQAVGSNYTIFVYRELSRVAFAQVLAHEMLHIYQYNRNFYPKKQLCEGFCNLGSYVVLKAIRAKEADAAIENMKKCTDPIYGDGFRHLLAIYKKGGWHDAIQEIGK</sequence>
<reference evidence="1" key="1">
    <citation type="submission" date="2022-07" db="EMBL/GenBank/DDBJ databases">
        <title>Prevotella copri.</title>
        <authorList>
            <person name="Yang C."/>
        </authorList>
    </citation>
    <scope>NUCLEOTIDE SEQUENCE</scope>
    <source>
        <strain evidence="1">HF1805</strain>
    </source>
</reference>
<dbReference type="AlphaFoldDB" id="A0AAW5I6I8"/>
<evidence type="ECO:0000313" key="1">
    <source>
        <dbReference type="EMBL" id="MCP9548489.1"/>
    </source>
</evidence>
<dbReference type="Proteomes" id="UP001205506">
    <property type="component" value="Unassembled WGS sequence"/>
</dbReference>
<accession>A0AAW5I6I8</accession>
<protein>
    <recommendedName>
        <fullName evidence="3">LIM zinc-binding domain-containing protein</fullName>
    </recommendedName>
</protein>
<gene>
    <name evidence="1" type="ORF">NNC68_03220</name>
</gene>
<proteinExistence type="predicted"/>
<dbReference type="RefSeq" id="WP_254964663.1">
    <property type="nucleotide sequence ID" value="NZ_JANDWU010000003.1"/>
</dbReference>
<evidence type="ECO:0000313" key="2">
    <source>
        <dbReference type="Proteomes" id="UP001205506"/>
    </source>
</evidence>
<name>A0AAW5I6I8_9BACT</name>
<evidence type="ECO:0008006" key="3">
    <source>
        <dbReference type="Google" id="ProtNLM"/>
    </source>
</evidence>
<organism evidence="1 2">
    <name type="scientific">Segatella copri</name>
    <dbReference type="NCBI Taxonomy" id="165179"/>
    <lineage>
        <taxon>Bacteria</taxon>
        <taxon>Pseudomonadati</taxon>
        <taxon>Bacteroidota</taxon>
        <taxon>Bacteroidia</taxon>
        <taxon>Bacteroidales</taxon>
        <taxon>Prevotellaceae</taxon>
        <taxon>Segatella</taxon>
    </lineage>
</organism>
<dbReference type="EMBL" id="JANDWU010000003">
    <property type="protein sequence ID" value="MCP9548489.1"/>
    <property type="molecule type" value="Genomic_DNA"/>
</dbReference>